<protein>
    <submittedName>
        <fullName evidence="3">Outer membrane beta-barrel protein</fullName>
    </submittedName>
</protein>
<dbReference type="Pfam" id="PF13505">
    <property type="entry name" value="OMP_b-brl"/>
    <property type="match status" value="1"/>
</dbReference>
<dbReference type="EMBL" id="WPIN01000014">
    <property type="protein sequence ID" value="MVM34051.1"/>
    <property type="molecule type" value="Genomic_DNA"/>
</dbReference>
<keyword evidence="4" id="KW-1185">Reference proteome</keyword>
<keyword evidence="1" id="KW-0732">Signal</keyword>
<feature type="domain" description="Outer membrane protein beta-barrel" evidence="2">
    <location>
        <begin position="67"/>
        <end position="186"/>
    </location>
</feature>
<dbReference type="InterPro" id="IPR011250">
    <property type="entry name" value="OMP/PagP_B-barrel"/>
</dbReference>
<dbReference type="AlphaFoldDB" id="A0A7K1SJQ5"/>
<evidence type="ECO:0000313" key="4">
    <source>
        <dbReference type="Proteomes" id="UP000436006"/>
    </source>
</evidence>
<sequence length="236" mass="25803">MMLSTSKNHLTTFFHLIPNSLIVMKSVRFMFLFVGISLLVSNTLWGQTIRQRSTTEGLSLGIQGHYMGWSSDHFQFLDENAGSGPGIGGRVGYGFNQRFEVFAQYDFNSLSATKIAAKSFHFTHATGGVRFNFSATTHALRPYAELGYAYQTGKADQVLNVNGGRDNLIFKGGTLHVGAGLNYFVSLPVAITLNGSLQAGAKSPVYVNGINFFDEKADVTAFRISLGVVVYLSELF</sequence>
<evidence type="ECO:0000259" key="2">
    <source>
        <dbReference type="Pfam" id="PF13505"/>
    </source>
</evidence>
<proteinExistence type="predicted"/>
<evidence type="ECO:0000256" key="1">
    <source>
        <dbReference type="ARBA" id="ARBA00022729"/>
    </source>
</evidence>
<dbReference type="NCBIfam" id="TIGR01414">
    <property type="entry name" value="autotrans_barl"/>
    <property type="match status" value="1"/>
</dbReference>
<comment type="caution">
    <text evidence="3">The sequence shown here is derived from an EMBL/GenBank/DDBJ whole genome shotgun (WGS) entry which is preliminary data.</text>
</comment>
<dbReference type="GO" id="GO:0019867">
    <property type="term" value="C:outer membrane"/>
    <property type="evidence" value="ECO:0007669"/>
    <property type="project" value="InterPro"/>
</dbReference>
<organism evidence="3 4">
    <name type="scientific">Spirosoma arboris</name>
    <dbReference type="NCBI Taxonomy" id="2682092"/>
    <lineage>
        <taxon>Bacteria</taxon>
        <taxon>Pseudomonadati</taxon>
        <taxon>Bacteroidota</taxon>
        <taxon>Cytophagia</taxon>
        <taxon>Cytophagales</taxon>
        <taxon>Cytophagaceae</taxon>
        <taxon>Spirosoma</taxon>
    </lineage>
</organism>
<evidence type="ECO:0000313" key="3">
    <source>
        <dbReference type="EMBL" id="MVM34051.1"/>
    </source>
</evidence>
<dbReference type="InterPro" id="IPR027385">
    <property type="entry name" value="Beta-barrel_OMP"/>
</dbReference>
<name>A0A7K1SJQ5_9BACT</name>
<dbReference type="SUPFAM" id="SSF56925">
    <property type="entry name" value="OMPA-like"/>
    <property type="match status" value="1"/>
</dbReference>
<accession>A0A7K1SJQ5</accession>
<dbReference type="Gene3D" id="2.40.160.20">
    <property type="match status" value="1"/>
</dbReference>
<gene>
    <name evidence="3" type="ORF">GO755_28720</name>
</gene>
<reference evidence="3 4" key="1">
    <citation type="submission" date="2019-12" db="EMBL/GenBank/DDBJ databases">
        <title>Spirosoma sp. HMF4905 genome sequencing and assembly.</title>
        <authorList>
            <person name="Kang H."/>
            <person name="Cha I."/>
            <person name="Kim H."/>
            <person name="Joh K."/>
        </authorList>
    </citation>
    <scope>NUCLEOTIDE SEQUENCE [LARGE SCALE GENOMIC DNA]</scope>
    <source>
        <strain evidence="3 4">HMF4905</strain>
    </source>
</reference>
<dbReference type="InterPro" id="IPR006315">
    <property type="entry name" value="OM_autotransptr_brl_dom"/>
</dbReference>
<dbReference type="Proteomes" id="UP000436006">
    <property type="component" value="Unassembled WGS sequence"/>
</dbReference>